<dbReference type="InterPro" id="IPR017423">
    <property type="entry name" value="TRM6"/>
</dbReference>
<protein>
    <recommendedName>
        <fullName evidence="3">tRNA (adenine(58)-N(1))-methyltransferase non-catalytic subunit TRM6</fullName>
    </recommendedName>
    <alternativeName>
        <fullName evidence="6">tRNA(m1A58)-methyltransferase subunit TRM6</fullName>
    </alternativeName>
</protein>
<dbReference type="EMBL" id="JADGIZ020000010">
    <property type="protein sequence ID" value="KAL2917481.1"/>
    <property type="molecule type" value="Genomic_DNA"/>
</dbReference>
<gene>
    <name evidence="8" type="primary">TRM6</name>
    <name evidence="8" type="ORF">HK105_202762</name>
</gene>
<evidence type="ECO:0000256" key="7">
    <source>
        <dbReference type="SAM" id="MobiDB-lite"/>
    </source>
</evidence>
<dbReference type="PANTHER" id="PTHR12945:SF0">
    <property type="entry name" value="TRNA (ADENINE(58)-N(1))-METHYLTRANSFERASE NON-CATALYTIC SUBUNIT TRM6"/>
    <property type="match status" value="1"/>
</dbReference>
<evidence type="ECO:0000256" key="2">
    <source>
        <dbReference type="ARBA" id="ARBA00008320"/>
    </source>
</evidence>
<evidence type="ECO:0000256" key="4">
    <source>
        <dbReference type="ARBA" id="ARBA00022694"/>
    </source>
</evidence>
<dbReference type="Proteomes" id="UP001527925">
    <property type="component" value="Unassembled WGS sequence"/>
</dbReference>
<dbReference type="Pfam" id="PF04189">
    <property type="entry name" value="Gcd10p"/>
    <property type="match status" value="1"/>
</dbReference>
<dbReference type="InterPro" id="IPR029063">
    <property type="entry name" value="SAM-dependent_MTases_sf"/>
</dbReference>
<organism evidence="8 9">
    <name type="scientific">Polyrhizophydium stewartii</name>
    <dbReference type="NCBI Taxonomy" id="2732419"/>
    <lineage>
        <taxon>Eukaryota</taxon>
        <taxon>Fungi</taxon>
        <taxon>Fungi incertae sedis</taxon>
        <taxon>Chytridiomycota</taxon>
        <taxon>Chytridiomycota incertae sedis</taxon>
        <taxon>Chytridiomycetes</taxon>
        <taxon>Rhizophydiales</taxon>
        <taxon>Rhizophydiales incertae sedis</taxon>
        <taxon>Polyrhizophydium</taxon>
    </lineage>
</organism>
<comment type="similarity">
    <text evidence="2">Belongs to the TRM6/GCD10 family.</text>
</comment>
<comment type="caution">
    <text evidence="8">The sequence shown here is derived from an EMBL/GenBank/DDBJ whole genome shotgun (WGS) entry which is preliminary data.</text>
</comment>
<keyword evidence="4" id="KW-0819">tRNA processing</keyword>
<evidence type="ECO:0000256" key="5">
    <source>
        <dbReference type="ARBA" id="ARBA00023242"/>
    </source>
</evidence>
<evidence type="ECO:0000256" key="3">
    <source>
        <dbReference type="ARBA" id="ARBA00021704"/>
    </source>
</evidence>
<comment type="subcellular location">
    <subcellularLocation>
        <location evidence="1">Nucleus</location>
    </subcellularLocation>
</comment>
<proteinExistence type="inferred from homology"/>
<evidence type="ECO:0000256" key="6">
    <source>
        <dbReference type="ARBA" id="ARBA00032319"/>
    </source>
</evidence>
<evidence type="ECO:0000313" key="9">
    <source>
        <dbReference type="Proteomes" id="UP001527925"/>
    </source>
</evidence>
<evidence type="ECO:0000313" key="8">
    <source>
        <dbReference type="EMBL" id="KAL2917481.1"/>
    </source>
</evidence>
<accession>A0ABR4NDC0</accession>
<sequence length="461" mass="50967">MLDDTIRAGEWVMLKLPSGNSKIFVLKADERVELGKFGSFDSNNLIGRHQLVPYEVVGDGNIRPVENLDYLQEFDLGDTEEDASNMTIVDDPTSQRLTHQEIEELKSQSLEGKVDHSAVIQKIVQNNAAFEKKTDFAKAKYIQRKQRKFAKIFTPIKPTTRLFCDFYLAKKPEKTREMRIDTLSQIMTFANVRAGSRFLVVDDASGLIVGAMLERMHEHGKIFALHDKETPNFDLVRMLNFSDEVMSVVSSLPWFHLHELPPFVAPSHPDALDRAQARRNQLERTRDDILAGAFDGLVVASRFDPKEILIKLEPLLAPSKPLVVYSPTKESLLEAYNHVRLSRRFVNTQLTESWLREYQVPVFNSGTHPTMMTSGSGGYLFTATTVVDDGVRIEKAGAAPPGTGGQTMGMAKKRKVAGSGSAKDEAANSGADSTDAGACTADSDVAQTVADAANVGNSTME</sequence>
<dbReference type="PANTHER" id="PTHR12945">
    <property type="entry name" value="TRANSLATION INITIATION FACTOR EIF3-RELATED"/>
    <property type="match status" value="1"/>
</dbReference>
<reference evidence="8 9" key="1">
    <citation type="submission" date="2023-09" db="EMBL/GenBank/DDBJ databases">
        <title>Pangenome analysis of Batrachochytrium dendrobatidis and related Chytrids.</title>
        <authorList>
            <person name="Yacoub M.N."/>
            <person name="Stajich J.E."/>
            <person name="James T.Y."/>
        </authorList>
    </citation>
    <scope>NUCLEOTIDE SEQUENCE [LARGE SCALE GENOMIC DNA]</scope>
    <source>
        <strain evidence="8 9">JEL0888</strain>
    </source>
</reference>
<name>A0ABR4NDC0_9FUNG</name>
<dbReference type="Gene3D" id="3.40.50.150">
    <property type="entry name" value="Vaccinia Virus protein VP39"/>
    <property type="match status" value="1"/>
</dbReference>
<evidence type="ECO:0000256" key="1">
    <source>
        <dbReference type="ARBA" id="ARBA00004123"/>
    </source>
</evidence>
<keyword evidence="9" id="KW-1185">Reference proteome</keyword>
<keyword evidence="5" id="KW-0539">Nucleus</keyword>
<feature type="region of interest" description="Disordered" evidence="7">
    <location>
        <begin position="396"/>
        <end position="438"/>
    </location>
</feature>